<feature type="compositionally biased region" description="Low complexity" evidence="1">
    <location>
        <begin position="331"/>
        <end position="344"/>
    </location>
</feature>
<name>A0AAW0PI49_9GOBI</name>
<feature type="region of interest" description="Disordered" evidence="1">
    <location>
        <begin position="285"/>
        <end position="402"/>
    </location>
</feature>
<protein>
    <submittedName>
        <fullName evidence="2">Uncharacterized protein</fullName>
    </submittedName>
</protein>
<feature type="region of interest" description="Disordered" evidence="1">
    <location>
        <begin position="34"/>
        <end position="54"/>
    </location>
</feature>
<feature type="compositionally biased region" description="Low complexity" evidence="1">
    <location>
        <begin position="367"/>
        <end position="381"/>
    </location>
</feature>
<dbReference type="EMBL" id="JBBPFD010000004">
    <property type="protein sequence ID" value="KAK7929437.1"/>
    <property type="molecule type" value="Genomic_DNA"/>
</dbReference>
<feature type="compositionally biased region" description="Low complexity" evidence="1">
    <location>
        <begin position="37"/>
        <end position="51"/>
    </location>
</feature>
<comment type="caution">
    <text evidence="2">The sequence shown here is derived from an EMBL/GenBank/DDBJ whole genome shotgun (WGS) entry which is preliminary data.</text>
</comment>
<reference evidence="3" key="1">
    <citation type="submission" date="2024-04" db="EMBL/GenBank/DDBJ databases">
        <title>Salinicola lusitanus LLJ914,a marine bacterium isolated from the Okinawa Trough.</title>
        <authorList>
            <person name="Li J."/>
        </authorList>
    </citation>
    <scope>NUCLEOTIDE SEQUENCE [LARGE SCALE GENOMIC DNA]</scope>
</reference>
<dbReference type="SUPFAM" id="SSF50729">
    <property type="entry name" value="PH domain-like"/>
    <property type="match status" value="1"/>
</dbReference>
<accession>A0AAW0PI49</accession>
<evidence type="ECO:0000313" key="2">
    <source>
        <dbReference type="EMBL" id="KAK7929437.1"/>
    </source>
</evidence>
<dbReference type="AlphaFoldDB" id="A0AAW0PI49"/>
<proteinExistence type="predicted"/>
<organism evidence="2 3">
    <name type="scientific">Mugilogobius chulae</name>
    <name type="common">yellowstripe goby</name>
    <dbReference type="NCBI Taxonomy" id="88201"/>
    <lineage>
        <taxon>Eukaryota</taxon>
        <taxon>Metazoa</taxon>
        <taxon>Chordata</taxon>
        <taxon>Craniata</taxon>
        <taxon>Vertebrata</taxon>
        <taxon>Euteleostomi</taxon>
        <taxon>Actinopterygii</taxon>
        <taxon>Neopterygii</taxon>
        <taxon>Teleostei</taxon>
        <taxon>Neoteleostei</taxon>
        <taxon>Acanthomorphata</taxon>
        <taxon>Gobiaria</taxon>
        <taxon>Gobiiformes</taxon>
        <taxon>Gobioidei</taxon>
        <taxon>Gobiidae</taxon>
        <taxon>Gobionellinae</taxon>
        <taxon>Mugilogobius</taxon>
    </lineage>
</organism>
<evidence type="ECO:0000313" key="3">
    <source>
        <dbReference type="Proteomes" id="UP001460270"/>
    </source>
</evidence>
<keyword evidence="3" id="KW-1185">Reference proteome</keyword>
<sequence length="498" mass="54800">MANGMKARLQIFNLFNSKQEQKDVPEIISTLRQVGKSSARNNDSSTSSLSAGHDLSGKSLNASSVSSGPTATGPISPTAFAKKFEVLFCGRLPSLQTLDENGLSPEISNNNTTECAGIQPTSLLENRTMLFTVGRCQIYLVSPDTKKVAMEKSFREISFCSQVDEIMLTLKQAFSVAAMQQSAKTQSQQCDSCPMQQLHKLCERIEGLHPSKTKLELQRHLATLNNDDQASVFENTMGPPKGDQEENELIMTSLRNLYEERQKHHQHSLAADSKRVCGESLVSVETQQQSTSRQRLEQFKSRAKRSLTESLEGIWKGSSKSRTQKETNEMSASSSSISTINSSTDQTLPDPQLRPNSPLKCHNSTGDLKQLDSSLSQSSKLPTESPSSRGFRRRASTYSHPSTPPLPNTCLCLQSPTLHMTPLLPPNPSSYAITPSAQTVHIKANLFQQLHPSSCFSLFFNLFFAPISPLLSSNRCTAQQKKPSGWPPCSSSFLFLCS</sequence>
<dbReference type="Proteomes" id="UP001460270">
    <property type="component" value="Unassembled WGS sequence"/>
</dbReference>
<evidence type="ECO:0000256" key="1">
    <source>
        <dbReference type="SAM" id="MobiDB-lite"/>
    </source>
</evidence>
<gene>
    <name evidence="2" type="ORF">WMY93_005832</name>
</gene>